<dbReference type="AlphaFoldDB" id="A0A0E2Z2K4"/>
<dbReference type="NCBIfam" id="TIGR00738">
    <property type="entry name" value="rrf2_super"/>
    <property type="match status" value="1"/>
</dbReference>
<dbReference type="PANTHER" id="PTHR33221">
    <property type="entry name" value="WINGED HELIX-TURN-HELIX TRANSCRIPTIONAL REGULATOR, RRF2 FAMILY"/>
    <property type="match status" value="1"/>
</dbReference>
<dbReference type="Pfam" id="PF02082">
    <property type="entry name" value="Rrf2"/>
    <property type="match status" value="1"/>
</dbReference>
<sequence length="166" mass="18490">MRLTTKGRYAVTAMLDLALHYEQGPISLADISRRQGISLSYLEQLFARLRKKGLVGSVRGPGGGYRLSREAGKISIIDVITAVDENMDATRCGGLKNCQENQRCLTHDLWEDLSRQIYEFLARITLGELVQRDDIKKVAMRLEDAVSVNSVDRAVPVVIIGTNRIS</sequence>
<accession>A0A0E2Z2K4</accession>
<dbReference type="GO" id="GO:0003690">
    <property type="term" value="F:double-stranded DNA binding"/>
    <property type="evidence" value="ECO:0007669"/>
    <property type="project" value="InterPro"/>
</dbReference>
<dbReference type="InterPro" id="IPR030489">
    <property type="entry name" value="TR_Rrf2-type_CS"/>
</dbReference>
<dbReference type="InterPro" id="IPR010242">
    <property type="entry name" value="TF_HTH_IscR"/>
</dbReference>
<dbReference type="GO" id="GO:0003700">
    <property type="term" value="F:DNA-binding transcription factor activity"/>
    <property type="evidence" value="ECO:0007669"/>
    <property type="project" value="InterPro"/>
</dbReference>
<dbReference type="GO" id="GO:0005829">
    <property type="term" value="C:cytosol"/>
    <property type="evidence" value="ECO:0007669"/>
    <property type="project" value="TreeGrafter"/>
</dbReference>
<evidence type="ECO:0000313" key="3">
    <source>
        <dbReference type="Proteomes" id="UP000028839"/>
    </source>
</evidence>
<organism evidence="2 3">
    <name type="scientific">Nitrosococcus oceani C-27</name>
    <dbReference type="NCBI Taxonomy" id="314279"/>
    <lineage>
        <taxon>Bacteria</taxon>
        <taxon>Pseudomonadati</taxon>
        <taxon>Pseudomonadota</taxon>
        <taxon>Gammaproteobacteria</taxon>
        <taxon>Chromatiales</taxon>
        <taxon>Chromatiaceae</taxon>
        <taxon>Nitrosococcus</taxon>
    </lineage>
</organism>
<dbReference type="EMBL" id="JPGN01000053">
    <property type="protein sequence ID" value="KFI19451.1"/>
    <property type="molecule type" value="Genomic_DNA"/>
</dbReference>
<proteinExistence type="predicted"/>
<dbReference type="PROSITE" id="PS01332">
    <property type="entry name" value="HTH_RRF2_1"/>
    <property type="match status" value="1"/>
</dbReference>
<reference evidence="2 3" key="1">
    <citation type="submission" date="2014-07" db="EMBL/GenBank/DDBJ databases">
        <title>Comparative analysis of Nitrosococcus oceani genome inventories of strains from Pacific and Atlantic gyres.</title>
        <authorList>
            <person name="Lim C.K."/>
            <person name="Wang L."/>
            <person name="Sayavedra-Soto L.A."/>
            <person name="Klotz M.G."/>
        </authorList>
    </citation>
    <scope>NUCLEOTIDE SEQUENCE [LARGE SCALE GENOMIC DNA]</scope>
    <source>
        <strain evidence="2 3">C-27</strain>
    </source>
</reference>
<keyword evidence="1" id="KW-0238">DNA-binding</keyword>
<dbReference type="InterPro" id="IPR036388">
    <property type="entry name" value="WH-like_DNA-bd_sf"/>
</dbReference>
<gene>
    <name evidence="2" type="ORF">IB75_08745</name>
</gene>
<dbReference type="Gene3D" id="1.10.10.10">
    <property type="entry name" value="Winged helix-like DNA-binding domain superfamily/Winged helix DNA-binding domain"/>
    <property type="match status" value="1"/>
</dbReference>
<evidence type="ECO:0000256" key="1">
    <source>
        <dbReference type="ARBA" id="ARBA00023125"/>
    </source>
</evidence>
<evidence type="ECO:0000313" key="2">
    <source>
        <dbReference type="EMBL" id="KFI19451.1"/>
    </source>
</evidence>
<dbReference type="HOGENOM" id="CLU_107144_0_0_6"/>
<protein>
    <submittedName>
        <fullName evidence="2">Transcriptional regulator</fullName>
    </submittedName>
</protein>
<dbReference type="PROSITE" id="PS51197">
    <property type="entry name" value="HTH_RRF2_2"/>
    <property type="match status" value="1"/>
</dbReference>
<comment type="caution">
    <text evidence="2">The sequence shown here is derived from an EMBL/GenBank/DDBJ whole genome shotgun (WGS) entry which is preliminary data.</text>
</comment>
<dbReference type="Proteomes" id="UP000028839">
    <property type="component" value="Unassembled WGS sequence"/>
</dbReference>
<dbReference type="InterPro" id="IPR000944">
    <property type="entry name" value="Tscrpt_reg_Rrf2"/>
</dbReference>
<dbReference type="SUPFAM" id="SSF46785">
    <property type="entry name" value="Winged helix' DNA-binding domain"/>
    <property type="match status" value="1"/>
</dbReference>
<dbReference type="InterPro" id="IPR036390">
    <property type="entry name" value="WH_DNA-bd_sf"/>
</dbReference>
<name>A0A0E2Z2K4_9GAMM</name>
<dbReference type="FunFam" id="1.10.10.10:FF:000026">
    <property type="entry name" value="HTH-type transcriptional regulator IscR"/>
    <property type="match status" value="1"/>
</dbReference>
<dbReference type="OrthoDB" id="9808360at2"/>
<dbReference type="NCBIfam" id="TIGR02010">
    <property type="entry name" value="IscR"/>
    <property type="match status" value="1"/>
</dbReference>
<dbReference type="PANTHER" id="PTHR33221:SF5">
    <property type="entry name" value="HTH-TYPE TRANSCRIPTIONAL REGULATOR ISCR"/>
    <property type="match status" value="1"/>
</dbReference>